<dbReference type="GO" id="GO:0071897">
    <property type="term" value="P:DNA biosynthetic process"/>
    <property type="evidence" value="ECO:0007669"/>
    <property type="project" value="UniProtKB-ARBA"/>
</dbReference>
<dbReference type="CDD" id="cd01647">
    <property type="entry name" value="RT_LTR"/>
    <property type="match status" value="1"/>
</dbReference>
<comment type="caution">
    <text evidence="2">The sequence shown here is derived from an EMBL/GenBank/DDBJ whole genome shotgun (WGS) entry which is preliminary data.</text>
</comment>
<dbReference type="PANTHER" id="PTHR37984">
    <property type="entry name" value="PROTEIN CBG26694"/>
    <property type="match status" value="1"/>
</dbReference>
<dbReference type="InterPro" id="IPR050951">
    <property type="entry name" value="Retrovirus_Pol_polyprotein"/>
</dbReference>
<dbReference type="EMBL" id="JARKHS020025669">
    <property type="protein sequence ID" value="KAK8767183.1"/>
    <property type="molecule type" value="Genomic_DNA"/>
</dbReference>
<dbReference type="InterPro" id="IPR043128">
    <property type="entry name" value="Rev_trsase/Diguanyl_cyclase"/>
</dbReference>
<proteinExistence type="predicted"/>
<gene>
    <name evidence="2" type="ORF">V5799_006036</name>
</gene>
<sequence length="230" mass="26331">MAPRRPTGVGENLEPEQPYKVRHSYSFLRKNKKLRALLAKYQPVFKDELGTKREERAEHFLKPDMNQRFLKARNVPSEFQKAFDAELVKIKQLGIISPVTTSEYDTPAVPVIKQHGSIRICGVYKTTVNPCLDVDPNLLPKLDDLFTALSRSKHFSNIDLEQAYKEVFKSESSKQYLTLNTQKGLFSVNRLAFGISSAPRIFQRIIGAMLKGLRWVCWYLDDILVAGKND</sequence>
<dbReference type="Pfam" id="PF00078">
    <property type="entry name" value="RVT_1"/>
    <property type="match status" value="1"/>
</dbReference>
<evidence type="ECO:0000259" key="1">
    <source>
        <dbReference type="Pfam" id="PF00078"/>
    </source>
</evidence>
<feature type="domain" description="Reverse transcriptase" evidence="1">
    <location>
        <begin position="131"/>
        <end position="229"/>
    </location>
</feature>
<dbReference type="InterPro" id="IPR043502">
    <property type="entry name" value="DNA/RNA_pol_sf"/>
</dbReference>
<dbReference type="PANTHER" id="PTHR37984:SF13">
    <property type="entry name" value="RIBONUCLEASE H"/>
    <property type="match status" value="1"/>
</dbReference>
<dbReference type="Proteomes" id="UP001321473">
    <property type="component" value="Unassembled WGS sequence"/>
</dbReference>
<protein>
    <recommendedName>
        <fullName evidence="1">Reverse transcriptase domain-containing protein</fullName>
    </recommendedName>
</protein>
<keyword evidence="3" id="KW-1185">Reference proteome</keyword>
<dbReference type="InterPro" id="IPR000477">
    <property type="entry name" value="RT_dom"/>
</dbReference>
<dbReference type="AlphaFoldDB" id="A0AAQ4DXJ3"/>
<accession>A0AAQ4DXJ3</accession>
<evidence type="ECO:0000313" key="3">
    <source>
        <dbReference type="Proteomes" id="UP001321473"/>
    </source>
</evidence>
<dbReference type="SUPFAM" id="SSF56672">
    <property type="entry name" value="DNA/RNA polymerases"/>
    <property type="match status" value="1"/>
</dbReference>
<dbReference type="Gene3D" id="3.30.70.270">
    <property type="match status" value="1"/>
</dbReference>
<dbReference type="Gene3D" id="3.10.10.10">
    <property type="entry name" value="HIV Type 1 Reverse Transcriptase, subunit A, domain 1"/>
    <property type="match status" value="1"/>
</dbReference>
<name>A0AAQ4DXJ3_AMBAM</name>
<reference evidence="2 3" key="1">
    <citation type="journal article" date="2023" name="Arcadia Sci">
        <title>De novo assembly of a long-read Amblyomma americanum tick genome.</title>
        <authorList>
            <person name="Chou S."/>
            <person name="Poskanzer K.E."/>
            <person name="Rollins M."/>
            <person name="Thuy-Boun P.S."/>
        </authorList>
    </citation>
    <scope>NUCLEOTIDE SEQUENCE [LARGE SCALE GENOMIC DNA]</scope>
    <source>
        <strain evidence="2">F_SG_1</strain>
        <tissue evidence="2">Salivary glands</tissue>
    </source>
</reference>
<evidence type="ECO:0000313" key="2">
    <source>
        <dbReference type="EMBL" id="KAK8767183.1"/>
    </source>
</evidence>
<organism evidence="2 3">
    <name type="scientific">Amblyomma americanum</name>
    <name type="common">Lone star tick</name>
    <dbReference type="NCBI Taxonomy" id="6943"/>
    <lineage>
        <taxon>Eukaryota</taxon>
        <taxon>Metazoa</taxon>
        <taxon>Ecdysozoa</taxon>
        <taxon>Arthropoda</taxon>
        <taxon>Chelicerata</taxon>
        <taxon>Arachnida</taxon>
        <taxon>Acari</taxon>
        <taxon>Parasitiformes</taxon>
        <taxon>Ixodida</taxon>
        <taxon>Ixodoidea</taxon>
        <taxon>Ixodidae</taxon>
        <taxon>Amblyomminae</taxon>
        <taxon>Amblyomma</taxon>
    </lineage>
</organism>